<reference evidence="1 2" key="1">
    <citation type="submission" date="2016-12" db="EMBL/GenBank/DDBJ databases">
        <title>Draft genome sequence of Fusarium oxysporum causing rot on Narcissus.</title>
        <authorList>
            <person name="Armitage A.D."/>
            <person name="Taylor A."/>
            <person name="Clarkson J.P."/>
            <person name="Harrison R.J."/>
            <person name="Jackson A.C."/>
        </authorList>
    </citation>
    <scope>NUCLEOTIDE SEQUENCE [LARGE SCALE GENOMIC DNA]</scope>
    <source>
        <strain evidence="1 2">N139</strain>
    </source>
</reference>
<organism evidence="1 2">
    <name type="scientific">Fusarium oxysporum f. sp. narcissi</name>
    <dbReference type="NCBI Taxonomy" id="451672"/>
    <lineage>
        <taxon>Eukaryota</taxon>
        <taxon>Fungi</taxon>
        <taxon>Dikarya</taxon>
        <taxon>Ascomycota</taxon>
        <taxon>Pezizomycotina</taxon>
        <taxon>Sordariomycetes</taxon>
        <taxon>Hypocreomycetidae</taxon>
        <taxon>Hypocreales</taxon>
        <taxon>Nectriaceae</taxon>
        <taxon>Fusarium</taxon>
        <taxon>Fusarium oxysporum species complex</taxon>
    </lineage>
</organism>
<evidence type="ECO:0000313" key="1">
    <source>
        <dbReference type="EMBL" id="RYC76668.1"/>
    </source>
</evidence>
<gene>
    <name evidence="1" type="ORF">BFJ63_vAg20455</name>
</gene>
<sequence length="37" mass="4082">MALERDVGPRSQTHVTGRDEVLRRHLCSAHIGTSSHA</sequence>
<comment type="caution">
    <text evidence="1">The sequence shown here is derived from an EMBL/GenBank/DDBJ whole genome shotgun (WGS) entry which is preliminary data.</text>
</comment>
<name>A0A4Q2UWS4_FUSOX</name>
<dbReference type="Proteomes" id="UP000290540">
    <property type="component" value="Unassembled WGS sequence"/>
</dbReference>
<dbReference type="AlphaFoldDB" id="A0A4Q2UWS4"/>
<accession>A0A4Q2UWS4</accession>
<dbReference type="EMBL" id="MQTW01004043">
    <property type="protein sequence ID" value="RYC76668.1"/>
    <property type="molecule type" value="Genomic_DNA"/>
</dbReference>
<proteinExistence type="predicted"/>
<evidence type="ECO:0000313" key="2">
    <source>
        <dbReference type="Proteomes" id="UP000290540"/>
    </source>
</evidence>
<protein>
    <submittedName>
        <fullName evidence="1">Uncharacterized protein</fullName>
    </submittedName>
</protein>